<reference evidence="1" key="1">
    <citation type="submission" date="2019-08" db="EMBL/GenBank/DDBJ databases">
        <authorList>
            <person name="Kucharzyk K."/>
            <person name="Murdoch R.W."/>
            <person name="Higgins S."/>
            <person name="Loffler F."/>
        </authorList>
    </citation>
    <scope>NUCLEOTIDE SEQUENCE</scope>
</reference>
<sequence>MKASQIKTEINLLELMRHSDDITAAFTALVAEG</sequence>
<proteinExistence type="predicted"/>
<protein>
    <submittedName>
        <fullName evidence="1">Uncharacterized protein</fullName>
    </submittedName>
</protein>
<accession>A0A644Y3N2</accession>
<comment type="caution">
    <text evidence="1">The sequence shown here is derived from an EMBL/GenBank/DDBJ whole genome shotgun (WGS) entry which is preliminary data.</text>
</comment>
<dbReference type="EMBL" id="VSSQ01003960">
    <property type="protein sequence ID" value="MPM23126.1"/>
    <property type="molecule type" value="Genomic_DNA"/>
</dbReference>
<evidence type="ECO:0000313" key="1">
    <source>
        <dbReference type="EMBL" id="MPM23126.1"/>
    </source>
</evidence>
<organism evidence="1">
    <name type="scientific">bioreactor metagenome</name>
    <dbReference type="NCBI Taxonomy" id="1076179"/>
    <lineage>
        <taxon>unclassified sequences</taxon>
        <taxon>metagenomes</taxon>
        <taxon>ecological metagenomes</taxon>
    </lineage>
</organism>
<gene>
    <name evidence="1" type="ORF">SDC9_69590</name>
</gene>
<dbReference type="AlphaFoldDB" id="A0A644Y3N2"/>
<name>A0A644Y3N2_9ZZZZ</name>